<dbReference type="EMBL" id="UGPZ01000003">
    <property type="protein sequence ID" value="STY92994.1"/>
    <property type="molecule type" value="Genomic_DNA"/>
</dbReference>
<dbReference type="Proteomes" id="UP000254133">
    <property type="component" value="Unassembled WGS sequence"/>
</dbReference>
<dbReference type="InterPro" id="IPR036249">
    <property type="entry name" value="Thioredoxin-like_sf"/>
</dbReference>
<dbReference type="AlphaFoldDB" id="A0A378PXV1"/>
<sequence>MKLYTYFRSSASYRVQIALHLKDLAFDSMPIHLVKRE</sequence>
<accession>A0A378PXV1</accession>
<evidence type="ECO:0000259" key="1">
    <source>
        <dbReference type="PROSITE" id="PS50404"/>
    </source>
</evidence>
<reference evidence="2 3" key="1">
    <citation type="submission" date="2018-06" db="EMBL/GenBank/DDBJ databases">
        <authorList>
            <consortium name="Pathogen Informatics"/>
            <person name="Doyle S."/>
        </authorList>
    </citation>
    <scope>NUCLEOTIDE SEQUENCE [LARGE SCALE GENOMIC DNA]</scope>
    <source>
        <strain evidence="2 3">NCTC9426</strain>
    </source>
</reference>
<dbReference type="PROSITE" id="PS50404">
    <property type="entry name" value="GST_NTER"/>
    <property type="match status" value="1"/>
</dbReference>
<feature type="domain" description="GST N-terminal" evidence="1">
    <location>
        <begin position="1"/>
        <end position="37"/>
    </location>
</feature>
<evidence type="ECO:0000313" key="2">
    <source>
        <dbReference type="EMBL" id="STY92994.1"/>
    </source>
</evidence>
<evidence type="ECO:0000313" key="3">
    <source>
        <dbReference type="Proteomes" id="UP000254133"/>
    </source>
</evidence>
<keyword evidence="2" id="KW-0413">Isomerase</keyword>
<protein>
    <submittedName>
        <fullName evidence="2">Maleylacetoacetate isomerase</fullName>
    </submittedName>
</protein>
<organism evidence="2 3">
    <name type="scientific">Moraxella bovis</name>
    <dbReference type="NCBI Taxonomy" id="476"/>
    <lineage>
        <taxon>Bacteria</taxon>
        <taxon>Pseudomonadati</taxon>
        <taxon>Pseudomonadota</taxon>
        <taxon>Gammaproteobacteria</taxon>
        <taxon>Moraxellales</taxon>
        <taxon>Moraxellaceae</taxon>
        <taxon>Moraxella</taxon>
    </lineage>
</organism>
<dbReference type="InterPro" id="IPR004045">
    <property type="entry name" value="Glutathione_S-Trfase_N"/>
</dbReference>
<dbReference type="SUPFAM" id="SSF52833">
    <property type="entry name" value="Thioredoxin-like"/>
    <property type="match status" value="1"/>
</dbReference>
<proteinExistence type="predicted"/>
<dbReference type="Gene3D" id="3.40.30.10">
    <property type="entry name" value="Glutaredoxin"/>
    <property type="match status" value="1"/>
</dbReference>
<name>A0A378PXV1_MORBO</name>
<dbReference type="GO" id="GO:0016853">
    <property type="term" value="F:isomerase activity"/>
    <property type="evidence" value="ECO:0007669"/>
    <property type="project" value="UniProtKB-KW"/>
</dbReference>
<gene>
    <name evidence="2" type="ORF">NCTC9426_01708</name>
</gene>